<keyword evidence="5" id="KW-0378">Hydrolase</keyword>
<comment type="cofactor">
    <cofactor evidence="2">
        <name>Mg(2+)</name>
        <dbReference type="ChEBI" id="CHEBI:18420"/>
    </cofactor>
</comment>
<dbReference type="Proteomes" id="UP000186698">
    <property type="component" value="Chromosome 9_10L"/>
</dbReference>
<evidence type="ECO:0000313" key="8">
    <source>
        <dbReference type="Proteomes" id="UP000186698"/>
    </source>
</evidence>
<dbReference type="CTD" id="444361"/>
<dbReference type="InterPro" id="IPR026058">
    <property type="entry name" value="LIPIN"/>
</dbReference>
<dbReference type="InterPro" id="IPR013209">
    <property type="entry name" value="LNS2"/>
</dbReference>
<reference evidence="9" key="1">
    <citation type="submission" date="2025-08" db="UniProtKB">
        <authorList>
            <consortium name="RefSeq"/>
        </authorList>
    </citation>
    <scope>IDENTIFICATION</scope>
    <source>
        <strain evidence="9">J_2021</strain>
        <tissue evidence="9">Erythrocytes</tissue>
    </source>
</reference>
<evidence type="ECO:0000256" key="2">
    <source>
        <dbReference type="ARBA" id="ARBA00001946"/>
    </source>
</evidence>
<comment type="similarity">
    <text evidence="3">Belongs to the lipin family.</text>
</comment>
<organism evidence="8 9">
    <name type="scientific">Xenopus laevis</name>
    <name type="common">African clawed frog</name>
    <dbReference type="NCBI Taxonomy" id="8355"/>
    <lineage>
        <taxon>Eukaryota</taxon>
        <taxon>Metazoa</taxon>
        <taxon>Chordata</taxon>
        <taxon>Craniata</taxon>
        <taxon>Vertebrata</taxon>
        <taxon>Euteleostomi</taxon>
        <taxon>Amphibia</taxon>
        <taxon>Batrachia</taxon>
        <taxon>Anura</taxon>
        <taxon>Pipoidea</taxon>
        <taxon>Pipidae</taxon>
        <taxon>Xenopodinae</taxon>
        <taxon>Xenopus</taxon>
        <taxon>Xenopus</taxon>
    </lineage>
</organism>
<dbReference type="PANTHER" id="PTHR12181">
    <property type="entry name" value="LIPIN"/>
    <property type="match status" value="1"/>
</dbReference>
<dbReference type="InterPro" id="IPR031703">
    <property type="entry name" value="Lipin_mid"/>
</dbReference>
<feature type="region of interest" description="Disordered" evidence="6">
    <location>
        <begin position="203"/>
        <end position="246"/>
    </location>
</feature>
<dbReference type="GeneID" id="444361"/>
<feature type="domain" description="LNS2/PITP" evidence="7">
    <location>
        <begin position="567"/>
        <end position="722"/>
    </location>
</feature>
<evidence type="ECO:0000256" key="5">
    <source>
        <dbReference type="ARBA" id="ARBA00022801"/>
    </source>
</evidence>
<feature type="region of interest" description="Disordered" evidence="6">
    <location>
        <begin position="261"/>
        <end position="284"/>
    </location>
</feature>
<comment type="catalytic activity">
    <reaction evidence="1">
        <text>a 1,2-diacyl-sn-glycero-3-phosphate + H2O = a 1,2-diacyl-sn-glycerol + phosphate</text>
        <dbReference type="Rhea" id="RHEA:27429"/>
        <dbReference type="ChEBI" id="CHEBI:15377"/>
        <dbReference type="ChEBI" id="CHEBI:17815"/>
        <dbReference type="ChEBI" id="CHEBI:43474"/>
        <dbReference type="ChEBI" id="CHEBI:58608"/>
        <dbReference type="EC" id="3.1.3.4"/>
    </reaction>
    <physiologicalReaction direction="left-to-right" evidence="1">
        <dbReference type="Rhea" id="RHEA:27430"/>
    </physiologicalReaction>
</comment>
<dbReference type="GO" id="GO:0032869">
    <property type="term" value="P:cellular response to insulin stimulus"/>
    <property type="evidence" value="ECO:0000318"/>
    <property type="project" value="GO_Central"/>
</dbReference>
<evidence type="ECO:0000313" key="9">
    <source>
        <dbReference type="RefSeq" id="XP_041433355.1"/>
    </source>
</evidence>
<dbReference type="Pfam" id="PF16876">
    <property type="entry name" value="Lipin_mid"/>
    <property type="match status" value="1"/>
</dbReference>
<dbReference type="OrthoDB" id="4567at2759"/>
<dbReference type="SUPFAM" id="SSF56784">
    <property type="entry name" value="HAD-like"/>
    <property type="match status" value="1"/>
</dbReference>
<dbReference type="GO" id="GO:0005634">
    <property type="term" value="C:nucleus"/>
    <property type="evidence" value="ECO:0000318"/>
    <property type="project" value="GO_Central"/>
</dbReference>
<dbReference type="InterPro" id="IPR007651">
    <property type="entry name" value="Lipin_N"/>
</dbReference>
<evidence type="ECO:0000256" key="4">
    <source>
        <dbReference type="ARBA" id="ARBA00012638"/>
    </source>
</evidence>
<feature type="region of interest" description="Disordered" evidence="6">
    <location>
        <begin position="138"/>
        <end position="182"/>
    </location>
</feature>
<dbReference type="GO" id="GO:0045944">
    <property type="term" value="P:positive regulation of transcription by RNA polymerase II"/>
    <property type="evidence" value="ECO:0000318"/>
    <property type="project" value="GO_Central"/>
</dbReference>
<name>A0A8J1LX84_XENLA</name>
<feature type="compositionally biased region" description="Polar residues" evidence="6">
    <location>
        <begin position="264"/>
        <end position="277"/>
    </location>
</feature>
<dbReference type="PANTHER" id="PTHR12181:SF62">
    <property type="entry name" value="PHOSPHATIDATE PHOSPHATASE LPIN3"/>
    <property type="match status" value="1"/>
</dbReference>
<feature type="compositionally biased region" description="Basic residues" evidence="6">
    <location>
        <begin position="157"/>
        <end position="168"/>
    </location>
</feature>
<feature type="compositionally biased region" description="Basic and acidic residues" evidence="6">
    <location>
        <begin position="488"/>
        <end position="509"/>
    </location>
</feature>
<keyword evidence="8" id="KW-1185">Reference proteome</keyword>
<dbReference type="SMART" id="SM00775">
    <property type="entry name" value="LNS2"/>
    <property type="match status" value="1"/>
</dbReference>
<dbReference type="GO" id="GO:0019432">
    <property type="term" value="P:triglyceride biosynthetic process"/>
    <property type="evidence" value="ECO:0000318"/>
    <property type="project" value="GO_Central"/>
</dbReference>
<dbReference type="Pfam" id="PF08235">
    <property type="entry name" value="LNS2"/>
    <property type="match status" value="1"/>
</dbReference>
<dbReference type="KEGG" id="xla:444361"/>
<dbReference type="RefSeq" id="XP_041433355.1">
    <property type="nucleotide sequence ID" value="XM_041577421.1"/>
</dbReference>
<proteinExistence type="inferred from homology"/>
<protein>
    <recommendedName>
        <fullName evidence="4">phosphatidate phosphatase</fullName>
        <ecNumber evidence="4">3.1.3.4</ecNumber>
    </recommendedName>
</protein>
<evidence type="ECO:0000256" key="1">
    <source>
        <dbReference type="ARBA" id="ARBA00001180"/>
    </source>
</evidence>
<gene>
    <name evidence="9" type="primary">lpin3.L</name>
</gene>
<accession>A0A8J1LX84</accession>
<sequence>MGWKNFRNLRVERMNYVGQLAGSVLGRVRELYSGVNPATLSGAIDVVVVRQQDGSFRSSPFHVRFGKLGVLHSAEIGVDIEVNGEPVDLQMRLGENGEGFFVQEVDRSESTEAPSVSITIPTVHQPSTLLPERNESSLAPITPKSMHTTPVCDTPTRRQHWVKSRMRRKQDEAAGEVDDVGESTLPACDSIYFSFVDMPEDISHEPCEGSFPDSEEEHRSSRSPSPKSDSELEMRPIHSSTSEQCMEWDWGRLPQVSWSDLGHQKTQSAPPSPTSRVAPQLPGIELGNNITSPIVELIREGAPHFSSQSDILGLENHKEDLSNGPPMLAPDDVLSPASQEVSLYFPNSDPYPLPPPVQNNENNDKHINEDPEELGEPQEDCVALSLCGGLAQSWDIPEDWFLKHQISYSEFCQNPSIMEDPRLVLRIHNKYYNWATAAPIILCMQVFNRELPQEVINQVTQQKMPRNRSWWFSWRRRNIGPPVSKPPECGEQKVESSSNRLKEDDEAREAPAQPLTYQRSLRLTSEQIKRLNLHNGANDVVFSVCTKFQGTCRSRAQIYLWDSEDRIIVSDIDGTVTRSDALGHILPQFGKDWTQPGIVQLYHAIHTNGYNFLYCSARSVGLAELTKGYLRGVSERGCTLPPGPLLLSPSSLFTALHREVIEKAPERFKISCLSDICQLFPEPQPFHAAFGNRPNDVLAYKEVGVPESRIFTVNTKGELTQDLNPSFKSSYSALSELVNVMFPPTTCCSVSALLSPEFSHFSFWRDPLPSLSEEEFTQVS</sequence>
<dbReference type="InterPro" id="IPR036412">
    <property type="entry name" value="HAD-like_sf"/>
</dbReference>
<evidence type="ECO:0000256" key="6">
    <source>
        <dbReference type="SAM" id="MobiDB-lite"/>
    </source>
</evidence>
<dbReference type="GO" id="GO:0009062">
    <property type="term" value="P:fatty acid catabolic process"/>
    <property type="evidence" value="ECO:0000318"/>
    <property type="project" value="GO_Central"/>
</dbReference>
<evidence type="ECO:0000259" key="7">
    <source>
        <dbReference type="SMART" id="SM00775"/>
    </source>
</evidence>
<evidence type="ECO:0000256" key="3">
    <source>
        <dbReference type="ARBA" id="ARBA00005476"/>
    </source>
</evidence>
<dbReference type="Pfam" id="PF04571">
    <property type="entry name" value="Lipin_N"/>
    <property type="match status" value="1"/>
</dbReference>
<dbReference type="AlphaFoldDB" id="A0A8J1LX84"/>
<dbReference type="GO" id="GO:0003713">
    <property type="term" value="F:transcription coactivator activity"/>
    <property type="evidence" value="ECO:0000318"/>
    <property type="project" value="GO_Central"/>
</dbReference>
<dbReference type="EC" id="3.1.3.4" evidence="4"/>
<dbReference type="InterPro" id="IPR031315">
    <property type="entry name" value="LNS2/PITP"/>
</dbReference>
<feature type="region of interest" description="Disordered" evidence="6">
    <location>
        <begin position="481"/>
        <end position="513"/>
    </location>
</feature>
<dbReference type="GO" id="GO:0008195">
    <property type="term" value="F:phosphatidate phosphatase activity"/>
    <property type="evidence" value="ECO:0000318"/>
    <property type="project" value="GO_Central"/>
</dbReference>